<protein>
    <submittedName>
        <fullName evidence="4">Collectin-10</fullName>
    </submittedName>
</protein>
<evidence type="ECO:0000256" key="1">
    <source>
        <dbReference type="ARBA" id="ARBA00023157"/>
    </source>
</evidence>
<dbReference type="AlphaFoldDB" id="A0A210Q157"/>
<dbReference type="InterPro" id="IPR050111">
    <property type="entry name" value="C-type_lectin/snaclec_domain"/>
</dbReference>
<feature type="domain" description="C-type lectin" evidence="3">
    <location>
        <begin position="192"/>
        <end position="306"/>
    </location>
</feature>
<dbReference type="InterPro" id="IPR016187">
    <property type="entry name" value="CTDL_fold"/>
</dbReference>
<keyword evidence="5" id="KW-1185">Reference proteome</keyword>
<dbReference type="Gene3D" id="3.10.100.10">
    <property type="entry name" value="Mannose-Binding Protein A, subunit A"/>
    <property type="match status" value="1"/>
</dbReference>
<reference evidence="4 5" key="1">
    <citation type="journal article" date="2017" name="Nat. Ecol. Evol.">
        <title>Scallop genome provides insights into evolution of bilaterian karyotype and development.</title>
        <authorList>
            <person name="Wang S."/>
            <person name="Zhang J."/>
            <person name="Jiao W."/>
            <person name="Li J."/>
            <person name="Xun X."/>
            <person name="Sun Y."/>
            <person name="Guo X."/>
            <person name="Huan P."/>
            <person name="Dong B."/>
            <person name="Zhang L."/>
            <person name="Hu X."/>
            <person name="Sun X."/>
            <person name="Wang J."/>
            <person name="Zhao C."/>
            <person name="Wang Y."/>
            <person name="Wang D."/>
            <person name="Huang X."/>
            <person name="Wang R."/>
            <person name="Lv J."/>
            <person name="Li Y."/>
            <person name="Zhang Z."/>
            <person name="Liu B."/>
            <person name="Lu W."/>
            <person name="Hui Y."/>
            <person name="Liang J."/>
            <person name="Zhou Z."/>
            <person name="Hou R."/>
            <person name="Li X."/>
            <person name="Liu Y."/>
            <person name="Li H."/>
            <person name="Ning X."/>
            <person name="Lin Y."/>
            <person name="Zhao L."/>
            <person name="Xing Q."/>
            <person name="Dou J."/>
            <person name="Li Y."/>
            <person name="Mao J."/>
            <person name="Guo H."/>
            <person name="Dou H."/>
            <person name="Li T."/>
            <person name="Mu C."/>
            <person name="Jiang W."/>
            <person name="Fu Q."/>
            <person name="Fu X."/>
            <person name="Miao Y."/>
            <person name="Liu J."/>
            <person name="Yu Q."/>
            <person name="Li R."/>
            <person name="Liao H."/>
            <person name="Li X."/>
            <person name="Kong Y."/>
            <person name="Jiang Z."/>
            <person name="Chourrout D."/>
            <person name="Li R."/>
            <person name="Bao Z."/>
        </authorList>
    </citation>
    <scope>NUCLEOTIDE SEQUENCE [LARGE SCALE GENOMIC DNA]</scope>
    <source>
        <strain evidence="4 5">PY_sf001</strain>
    </source>
</reference>
<dbReference type="Pfam" id="PF00059">
    <property type="entry name" value="Lectin_C"/>
    <property type="match status" value="1"/>
</dbReference>
<dbReference type="OrthoDB" id="6160706at2759"/>
<dbReference type="InterPro" id="IPR018378">
    <property type="entry name" value="C-type_lectin_CS"/>
</dbReference>
<dbReference type="Pfam" id="PF00024">
    <property type="entry name" value="PAN_1"/>
    <property type="match status" value="1"/>
</dbReference>
<dbReference type="Proteomes" id="UP000242188">
    <property type="component" value="Unassembled WGS sequence"/>
</dbReference>
<evidence type="ECO:0000313" key="4">
    <source>
        <dbReference type="EMBL" id="OWF42466.1"/>
    </source>
</evidence>
<dbReference type="InterPro" id="IPR016186">
    <property type="entry name" value="C-type_lectin-like/link_sf"/>
</dbReference>
<dbReference type="PROSITE" id="PS50041">
    <property type="entry name" value="C_TYPE_LECTIN_2"/>
    <property type="match status" value="1"/>
</dbReference>
<dbReference type="InterPro" id="IPR003609">
    <property type="entry name" value="Pan_app"/>
</dbReference>
<dbReference type="InterPro" id="IPR001304">
    <property type="entry name" value="C-type_lectin-like"/>
</dbReference>
<keyword evidence="2" id="KW-0732">Signal</keyword>
<organism evidence="4 5">
    <name type="scientific">Mizuhopecten yessoensis</name>
    <name type="common">Japanese scallop</name>
    <name type="synonym">Patinopecten yessoensis</name>
    <dbReference type="NCBI Taxonomy" id="6573"/>
    <lineage>
        <taxon>Eukaryota</taxon>
        <taxon>Metazoa</taxon>
        <taxon>Spiralia</taxon>
        <taxon>Lophotrochozoa</taxon>
        <taxon>Mollusca</taxon>
        <taxon>Bivalvia</taxon>
        <taxon>Autobranchia</taxon>
        <taxon>Pteriomorphia</taxon>
        <taxon>Pectinida</taxon>
        <taxon>Pectinoidea</taxon>
        <taxon>Pectinidae</taxon>
        <taxon>Mizuhopecten</taxon>
    </lineage>
</organism>
<dbReference type="STRING" id="6573.A0A210Q157"/>
<proteinExistence type="predicted"/>
<dbReference type="EMBL" id="NEDP02005267">
    <property type="protein sequence ID" value="OWF42466.1"/>
    <property type="molecule type" value="Genomic_DNA"/>
</dbReference>
<dbReference type="SMART" id="SM00034">
    <property type="entry name" value="CLECT"/>
    <property type="match status" value="1"/>
</dbReference>
<gene>
    <name evidence="4" type="ORF">KP79_PYT22290</name>
</gene>
<dbReference type="PROSITE" id="PS00615">
    <property type="entry name" value="C_TYPE_LECTIN_1"/>
    <property type="match status" value="1"/>
</dbReference>
<evidence type="ECO:0000259" key="3">
    <source>
        <dbReference type="PROSITE" id="PS50041"/>
    </source>
</evidence>
<feature type="signal peptide" evidence="2">
    <location>
        <begin position="1"/>
        <end position="18"/>
    </location>
</feature>
<sequence length="312" mass="35585">MLLLKVLLFCLQGLAIVADDYFREDKMNSGFMFIPYLLKESHDHIEDCLSFCELEPKCNIVTFDKTRRMCRGYENVTQSEAFIAVPGTKLWSNNRQKTQRYSYPGKTWVADQSRVGKVYSPTNWREFIPQLDDCVVRCRNHPDGCHYLTFTEHLSDCRSFLGTADSEVALANTTVWMQSQFGRDLESPESFYLIVKENLNRANAQAYCEKDGISGHLLKVNNVEEKDFLYNNGAFDAATTATLWMDAEANADGRFLWNVGRPELAYTYLAYGEPADTANKKCLTMSKATGKWASANCAATMHFVCEMDKLSW</sequence>
<comment type="caution">
    <text evidence="4">The sequence shown here is derived from an EMBL/GenBank/DDBJ whole genome shotgun (WGS) entry which is preliminary data.</text>
</comment>
<dbReference type="SUPFAM" id="SSF56436">
    <property type="entry name" value="C-type lectin-like"/>
    <property type="match status" value="1"/>
</dbReference>
<keyword evidence="1" id="KW-1015">Disulfide bond</keyword>
<name>A0A210Q157_MIZYE</name>
<dbReference type="CDD" id="cd00037">
    <property type="entry name" value="CLECT"/>
    <property type="match status" value="1"/>
</dbReference>
<feature type="chain" id="PRO_5012713265" evidence="2">
    <location>
        <begin position="19"/>
        <end position="312"/>
    </location>
</feature>
<evidence type="ECO:0000313" key="5">
    <source>
        <dbReference type="Proteomes" id="UP000242188"/>
    </source>
</evidence>
<evidence type="ECO:0000256" key="2">
    <source>
        <dbReference type="SAM" id="SignalP"/>
    </source>
</evidence>
<dbReference type="PANTHER" id="PTHR22803">
    <property type="entry name" value="MANNOSE, PHOSPHOLIPASE, LECTIN RECEPTOR RELATED"/>
    <property type="match status" value="1"/>
</dbReference>
<accession>A0A210Q157</accession>